<dbReference type="InterPro" id="IPR026337">
    <property type="entry name" value="AKG_HExxH"/>
</dbReference>
<dbReference type="NCBIfam" id="TIGR04267">
    <property type="entry name" value="mod_HExxH"/>
    <property type="match status" value="1"/>
</dbReference>
<evidence type="ECO:0000313" key="2">
    <source>
        <dbReference type="Proteomes" id="UP000184501"/>
    </source>
</evidence>
<dbReference type="STRING" id="2017.SAMN05444320_104225"/>
<dbReference type="AlphaFoldDB" id="A0A1M5CYL6"/>
<gene>
    <name evidence="1" type="ORF">SAMN05444320_104225</name>
</gene>
<dbReference type="EMBL" id="FQVN01000004">
    <property type="protein sequence ID" value="SHF59818.1"/>
    <property type="molecule type" value="Genomic_DNA"/>
</dbReference>
<organism evidence="1 2">
    <name type="scientific">Streptoalloteichus hindustanus</name>
    <dbReference type="NCBI Taxonomy" id="2017"/>
    <lineage>
        <taxon>Bacteria</taxon>
        <taxon>Bacillati</taxon>
        <taxon>Actinomycetota</taxon>
        <taxon>Actinomycetes</taxon>
        <taxon>Pseudonocardiales</taxon>
        <taxon>Pseudonocardiaceae</taxon>
        <taxon>Streptoalloteichus</taxon>
    </lineage>
</organism>
<evidence type="ECO:0000313" key="1">
    <source>
        <dbReference type="EMBL" id="SHF59818.1"/>
    </source>
</evidence>
<accession>A0A1M5CYL6</accession>
<sequence length="336" mass="36753">MRLFPDAEAAQRDRAAVAGLVRGVLDRSRQRLGIVHEADARSVTDAPPPALVALAHAARRAKPEQAEALGARWAEAWDHTAASASRVIDANPAWPVDLPPPERHLGESVARARGQLPAALRSSGREIDVDVVAWERSDRDAFDAAVDLLATRWPDMLAEIGVSVGQVALLDGYGIVGYTDFTCHGAIFVHRERLRDSARDDLPGPVRFAESLVHEATHTRCNAAATGELFVRSTSDGGHRVMTPLRPDPRPLNGLFQQLVVVVRCALLHTRLVGDPRVPEEPVRNRRGVLLRQAEQAVDTLRAHGDELTDRGRDLVEECAWTAQQEVQRPPANVAR</sequence>
<dbReference type="RefSeq" id="WP_073483173.1">
    <property type="nucleotide sequence ID" value="NZ_FQVN01000004.1"/>
</dbReference>
<proteinExistence type="predicted"/>
<reference evidence="1 2" key="1">
    <citation type="submission" date="2016-11" db="EMBL/GenBank/DDBJ databases">
        <authorList>
            <person name="Jaros S."/>
            <person name="Januszkiewicz K."/>
            <person name="Wedrychowicz H."/>
        </authorList>
    </citation>
    <scope>NUCLEOTIDE SEQUENCE [LARGE SCALE GENOMIC DNA]</scope>
    <source>
        <strain evidence="1 2">DSM 44523</strain>
    </source>
</reference>
<keyword evidence="2" id="KW-1185">Reference proteome</keyword>
<name>A0A1M5CYL6_STRHI</name>
<dbReference type="Proteomes" id="UP000184501">
    <property type="component" value="Unassembled WGS sequence"/>
</dbReference>
<protein>
    <submittedName>
        <fullName evidence="1">HEXXH motif-containing protein</fullName>
    </submittedName>
</protein>
<dbReference type="OrthoDB" id="796761at2"/>